<proteinExistence type="predicted"/>
<dbReference type="AlphaFoldDB" id="X0XM98"/>
<dbReference type="SUPFAM" id="SSF51735">
    <property type="entry name" value="NAD(P)-binding Rossmann-fold domains"/>
    <property type="match status" value="1"/>
</dbReference>
<evidence type="ECO:0000256" key="1">
    <source>
        <dbReference type="ARBA" id="ARBA00023002"/>
    </source>
</evidence>
<dbReference type="EMBL" id="BARS01055294">
    <property type="protein sequence ID" value="GAG44295.1"/>
    <property type="molecule type" value="Genomic_DNA"/>
</dbReference>
<comment type="caution">
    <text evidence="3">The sequence shown here is derived from an EMBL/GenBank/DDBJ whole genome shotgun (WGS) entry which is preliminary data.</text>
</comment>
<protein>
    <recommendedName>
        <fullName evidence="2">Gfo/Idh/MocA-like oxidoreductase N-terminal domain-containing protein</fullName>
    </recommendedName>
</protein>
<organism evidence="3">
    <name type="scientific">marine sediment metagenome</name>
    <dbReference type="NCBI Taxonomy" id="412755"/>
    <lineage>
        <taxon>unclassified sequences</taxon>
        <taxon>metagenomes</taxon>
        <taxon>ecological metagenomes</taxon>
    </lineage>
</organism>
<dbReference type="PANTHER" id="PTHR43818">
    <property type="entry name" value="BCDNA.GH03377"/>
    <property type="match status" value="1"/>
</dbReference>
<dbReference type="Gene3D" id="3.40.50.720">
    <property type="entry name" value="NAD(P)-binding Rossmann-like Domain"/>
    <property type="match status" value="1"/>
</dbReference>
<dbReference type="GO" id="GO:0016491">
    <property type="term" value="F:oxidoreductase activity"/>
    <property type="evidence" value="ECO:0007669"/>
    <property type="project" value="UniProtKB-KW"/>
</dbReference>
<gene>
    <name evidence="3" type="ORF">S01H1_81669</name>
</gene>
<feature type="non-terminal residue" evidence="3">
    <location>
        <position position="1"/>
    </location>
</feature>
<dbReference type="Pfam" id="PF01408">
    <property type="entry name" value="GFO_IDH_MocA"/>
    <property type="match status" value="1"/>
</dbReference>
<reference evidence="3" key="1">
    <citation type="journal article" date="2014" name="Front. Microbiol.">
        <title>High frequency of phylogenetically diverse reductive dehalogenase-homologous genes in deep subseafloor sedimentary metagenomes.</title>
        <authorList>
            <person name="Kawai M."/>
            <person name="Futagami T."/>
            <person name="Toyoda A."/>
            <person name="Takaki Y."/>
            <person name="Nishi S."/>
            <person name="Hori S."/>
            <person name="Arai W."/>
            <person name="Tsubouchi T."/>
            <person name="Morono Y."/>
            <person name="Uchiyama I."/>
            <person name="Ito T."/>
            <person name="Fujiyama A."/>
            <person name="Inagaki F."/>
            <person name="Takami H."/>
        </authorList>
    </citation>
    <scope>NUCLEOTIDE SEQUENCE</scope>
    <source>
        <strain evidence="3">Expedition CK06-06</strain>
    </source>
</reference>
<feature type="domain" description="Gfo/Idh/MocA-like oxidoreductase N-terminal" evidence="2">
    <location>
        <begin position="10"/>
        <end position="137"/>
    </location>
</feature>
<accession>X0XM98</accession>
<dbReference type="InterPro" id="IPR036291">
    <property type="entry name" value="NAD(P)-bd_dom_sf"/>
</dbReference>
<name>X0XM98_9ZZZZ</name>
<sequence length="206" mass="23258">SRVIGANDRISIGVIGCGGRGLGAHMPGVHKHAESQNIEITAVSDPWRLRREAAAAQAKEWYGREARKFSSYRDLVALKDVDAVMIASCDHQHTTHLKAVAEAGKDAYCEKPLARRLDRLRDACDAVKKAKIVVQIGTQLRSYPTFTGCRELYKTGILGTVGRIEQCRNNERPYWYGYVKDVKAEDVNWKEFLMDTPFRKFDPVLY</sequence>
<keyword evidence="1" id="KW-0560">Oxidoreductase</keyword>
<dbReference type="InterPro" id="IPR050463">
    <property type="entry name" value="Gfo/Idh/MocA_oxidrdct_glycsds"/>
</dbReference>
<dbReference type="GO" id="GO:0000166">
    <property type="term" value="F:nucleotide binding"/>
    <property type="evidence" value="ECO:0007669"/>
    <property type="project" value="InterPro"/>
</dbReference>
<dbReference type="PANTHER" id="PTHR43818:SF11">
    <property type="entry name" value="BCDNA.GH03377"/>
    <property type="match status" value="1"/>
</dbReference>
<dbReference type="InterPro" id="IPR000683">
    <property type="entry name" value="Gfo/Idh/MocA-like_OxRdtase_N"/>
</dbReference>
<feature type="non-terminal residue" evidence="3">
    <location>
        <position position="206"/>
    </location>
</feature>
<evidence type="ECO:0000259" key="2">
    <source>
        <dbReference type="Pfam" id="PF01408"/>
    </source>
</evidence>
<evidence type="ECO:0000313" key="3">
    <source>
        <dbReference type="EMBL" id="GAG44295.1"/>
    </source>
</evidence>